<keyword evidence="1" id="KW-0560">Oxidoreductase</keyword>
<evidence type="ECO:0000259" key="2">
    <source>
        <dbReference type="Pfam" id="PF05222"/>
    </source>
</evidence>
<dbReference type="Gene3D" id="3.40.50.720">
    <property type="entry name" value="NAD(P)-binding Rossmann-like Domain"/>
    <property type="match status" value="1"/>
</dbReference>
<accession>A0ABN9MUN5</accession>
<dbReference type="EMBL" id="CAUEEQ010078925">
    <property type="protein sequence ID" value="CAJ0968108.1"/>
    <property type="molecule type" value="Genomic_DNA"/>
</dbReference>
<dbReference type="InterPro" id="IPR007886">
    <property type="entry name" value="AlaDH/PNT_N"/>
</dbReference>
<comment type="caution">
    <text evidence="3">The sequence shown here is derived from an EMBL/GenBank/DDBJ whole genome shotgun (WGS) entry which is preliminary data.</text>
</comment>
<dbReference type="InterPro" id="IPR051168">
    <property type="entry name" value="AASS"/>
</dbReference>
<name>A0ABN9MUN5_9NEOB</name>
<proteinExistence type="predicted"/>
<sequence>MGLNMWQVVKCRRYNAFYDQLVRRHHKAVLAIRREDINAWERRAPLAPKHVKELTNLGYKVLVQPSNRRAIHEKVLSV</sequence>
<dbReference type="PANTHER" id="PTHR11133:SF22">
    <property type="entry name" value="ALPHA-AMINOADIPIC SEMIALDEHYDE SYNTHASE, MITOCHONDRIAL"/>
    <property type="match status" value="1"/>
</dbReference>
<dbReference type="Pfam" id="PF05222">
    <property type="entry name" value="AlaDh_PNT_N"/>
    <property type="match status" value="1"/>
</dbReference>
<feature type="domain" description="Alanine dehydrogenase/pyridine nucleotide transhydrogenase N-terminal" evidence="2">
    <location>
        <begin position="32"/>
        <end position="70"/>
    </location>
</feature>
<evidence type="ECO:0000313" key="4">
    <source>
        <dbReference type="Proteomes" id="UP001176940"/>
    </source>
</evidence>
<dbReference type="PANTHER" id="PTHR11133">
    <property type="entry name" value="SACCHAROPINE DEHYDROGENASE"/>
    <property type="match status" value="1"/>
</dbReference>
<dbReference type="Proteomes" id="UP001176940">
    <property type="component" value="Unassembled WGS sequence"/>
</dbReference>
<organism evidence="3 4">
    <name type="scientific">Ranitomeya imitator</name>
    <name type="common">mimic poison frog</name>
    <dbReference type="NCBI Taxonomy" id="111125"/>
    <lineage>
        <taxon>Eukaryota</taxon>
        <taxon>Metazoa</taxon>
        <taxon>Chordata</taxon>
        <taxon>Craniata</taxon>
        <taxon>Vertebrata</taxon>
        <taxon>Euteleostomi</taxon>
        <taxon>Amphibia</taxon>
        <taxon>Batrachia</taxon>
        <taxon>Anura</taxon>
        <taxon>Neobatrachia</taxon>
        <taxon>Hyloidea</taxon>
        <taxon>Dendrobatidae</taxon>
        <taxon>Dendrobatinae</taxon>
        <taxon>Ranitomeya</taxon>
    </lineage>
</organism>
<evidence type="ECO:0000313" key="3">
    <source>
        <dbReference type="EMBL" id="CAJ0968108.1"/>
    </source>
</evidence>
<gene>
    <name evidence="3" type="ORF">RIMI_LOCUS22799788</name>
</gene>
<evidence type="ECO:0000256" key="1">
    <source>
        <dbReference type="ARBA" id="ARBA00023002"/>
    </source>
</evidence>
<reference evidence="3" key="1">
    <citation type="submission" date="2023-07" db="EMBL/GenBank/DDBJ databases">
        <authorList>
            <person name="Stuckert A."/>
        </authorList>
    </citation>
    <scope>NUCLEOTIDE SEQUENCE</scope>
</reference>
<dbReference type="SUPFAM" id="SSF52283">
    <property type="entry name" value="Formate/glycerate dehydrogenase catalytic domain-like"/>
    <property type="match status" value="1"/>
</dbReference>
<protein>
    <recommendedName>
        <fullName evidence="2">Alanine dehydrogenase/pyridine nucleotide transhydrogenase N-terminal domain-containing protein</fullName>
    </recommendedName>
</protein>
<keyword evidence="4" id="KW-1185">Reference proteome</keyword>